<protein>
    <submittedName>
        <fullName evidence="6">5-methylthioadenosine/S-adenosylhomocysteine deaminase</fullName>
    </submittedName>
</protein>
<dbReference type="InterPro" id="IPR032466">
    <property type="entry name" value="Metal_Hydrolase"/>
</dbReference>
<dbReference type="Gene3D" id="3.20.20.140">
    <property type="entry name" value="Metal-dependent hydrolases"/>
    <property type="match status" value="1"/>
</dbReference>
<dbReference type="CDD" id="cd01298">
    <property type="entry name" value="ATZ_TRZ_like"/>
    <property type="match status" value="1"/>
</dbReference>
<evidence type="ECO:0000259" key="5">
    <source>
        <dbReference type="Pfam" id="PF22039"/>
    </source>
</evidence>
<dbReference type="InterPro" id="IPR050287">
    <property type="entry name" value="MTA/SAH_deaminase"/>
</dbReference>
<organism evidence="6 7">
    <name type="scientific">Halorientalis regularis</name>
    <dbReference type="NCBI Taxonomy" id="660518"/>
    <lineage>
        <taxon>Archaea</taxon>
        <taxon>Methanobacteriati</taxon>
        <taxon>Methanobacteriota</taxon>
        <taxon>Stenosarchaea group</taxon>
        <taxon>Halobacteria</taxon>
        <taxon>Halobacteriales</taxon>
        <taxon>Haloarculaceae</taxon>
        <taxon>Halorientalis</taxon>
    </lineage>
</organism>
<dbReference type="EMBL" id="FNBK01000005">
    <property type="protein sequence ID" value="SDF35216.1"/>
    <property type="molecule type" value="Genomic_DNA"/>
</dbReference>
<dbReference type="GO" id="GO:0016810">
    <property type="term" value="F:hydrolase activity, acting on carbon-nitrogen (but not peptide) bonds"/>
    <property type="evidence" value="ECO:0007669"/>
    <property type="project" value="InterPro"/>
</dbReference>
<dbReference type="Pfam" id="PF22039">
    <property type="entry name" value="HUTI_composite_bact"/>
    <property type="match status" value="1"/>
</dbReference>
<evidence type="ECO:0000313" key="7">
    <source>
        <dbReference type="Proteomes" id="UP000199076"/>
    </source>
</evidence>
<feature type="domain" description="Aminodeoxyfutalosine deaminase/Imidazolonepropionase-like composite" evidence="5">
    <location>
        <begin position="24"/>
        <end position="46"/>
    </location>
</feature>
<dbReference type="GO" id="GO:0046872">
    <property type="term" value="F:metal ion binding"/>
    <property type="evidence" value="ECO:0007669"/>
    <property type="project" value="UniProtKB-KW"/>
</dbReference>
<dbReference type="SUPFAM" id="SSF51556">
    <property type="entry name" value="Metallo-dependent hydrolases"/>
    <property type="match status" value="1"/>
</dbReference>
<dbReference type="InterPro" id="IPR006680">
    <property type="entry name" value="Amidohydro-rel"/>
</dbReference>
<evidence type="ECO:0000256" key="2">
    <source>
        <dbReference type="ARBA" id="ARBA00022801"/>
    </source>
</evidence>
<dbReference type="AlphaFoldDB" id="A0A1G7KDJ0"/>
<keyword evidence="7" id="KW-1185">Reference proteome</keyword>
<keyword evidence="2" id="KW-0378">Hydrolase</keyword>
<dbReference type="InterPro" id="IPR011059">
    <property type="entry name" value="Metal-dep_hydrolase_composite"/>
</dbReference>
<evidence type="ECO:0000256" key="3">
    <source>
        <dbReference type="ARBA" id="ARBA00022833"/>
    </source>
</evidence>
<dbReference type="PANTHER" id="PTHR43794">
    <property type="entry name" value="AMINOHYDROLASE SSNA-RELATED"/>
    <property type="match status" value="1"/>
</dbReference>
<dbReference type="InterPro" id="IPR054418">
    <property type="entry name" value="MQNX/HUTI_composite_N"/>
</dbReference>
<dbReference type="Gene3D" id="2.30.40.10">
    <property type="entry name" value="Urease, subunit C, domain 1"/>
    <property type="match status" value="1"/>
</dbReference>
<sequence length="442" mass="48663">MTEVLVAGGTVVTVDDESTIYEDGAVLVADDEIQDVGPTAELESKYDADETVDATGQVVIPGLINLHVHSGFIRGLAEDMPVWEWLVEHVDPTHRALRREDARAAYELCYAEMAKAGITCTLDMYRYMEEAAEVVDDYGLRAVLSPYVADRDGFEYFPSVQDNVDLVERHHDTADGRVKVWFGLEHIEYCTEAAYRRVADLAAEYGVGIHTHGEESPKKAQELTDRYGMRPIEVFEDWGILGPKTVVAHCVWLTNREIEALAETDTSVAHCPTSNEKLASGVAPVPKLLNHGVPVGLGTDGIKENNRLDVIQEMKNAALLQKVHRLDARAIPGEQALRMATMGGARALGLDDEIGSIEAGKQADLVLLDFQQPHLSPHFGAENVVPNLVHAAMPSDVETVFVAGDRVVDDGDFLHGDQDAIIENYDEKAKALVERRDDEEWA</sequence>
<name>A0A1G7KDJ0_9EURY</name>
<feature type="domain" description="Amidohydrolase-related" evidence="4">
    <location>
        <begin position="58"/>
        <end position="407"/>
    </location>
</feature>
<proteinExistence type="predicted"/>
<keyword evidence="1" id="KW-0479">Metal-binding</keyword>
<evidence type="ECO:0000256" key="1">
    <source>
        <dbReference type="ARBA" id="ARBA00022723"/>
    </source>
</evidence>
<accession>A0A1G7KDJ0</accession>
<dbReference type="STRING" id="660518.SAMN05216218_105263"/>
<gene>
    <name evidence="6" type="ORF">SAMN05216218_105263</name>
</gene>
<dbReference type="PANTHER" id="PTHR43794:SF11">
    <property type="entry name" value="AMIDOHYDROLASE-RELATED DOMAIN-CONTAINING PROTEIN"/>
    <property type="match status" value="1"/>
</dbReference>
<dbReference type="Proteomes" id="UP000199076">
    <property type="component" value="Unassembled WGS sequence"/>
</dbReference>
<evidence type="ECO:0000313" key="6">
    <source>
        <dbReference type="EMBL" id="SDF35216.1"/>
    </source>
</evidence>
<evidence type="ECO:0000259" key="4">
    <source>
        <dbReference type="Pfam" id="PF01979"/>
    </source>
</evidence>
<reference evidence="7" key="1">
    <citation type="submission" date="2016-10" db="EMBL/GenBank/DDBJ databases">
        <authorList>
            <person name="Varghese N."/>
            <person name="Submissions S."/>
        </authorList>
    </citation>
    <scope>NUCLEOTIDE SEQUENCE [LARGE SCALE GENOMIC DNA]</scope>
    <source>
        <strain evidence="7">IBRC-M 10760</strain>
    </source>
</reference>
<dbReference type="Pfam" id="PF01979">
    <property type="entry name" value="Amidohydro_1"/>
    <property type="match status" value="1"/>
</dbReference>
<keyword evidence="3" id="KW-0862">Zinc</keyword>
<dbReference type="SUPFAM" id="SSF51338">
    <property type="entry name" value="Composite domain of metallo-dependent hydrolases"/>
    <property type="match status" value="1"/>
</dbReference>